<dbReference type="RefSeq" id="WP_066863737.1">
    <property type="nucleotide sequence ID" value="NZ_CABKVV010000013.1"/>
</dbReference>
<dbReference type="GeneID" id="90532373"/>
<proteinExistence type="predicted"/>
<evidence type="ECO:0000313" key="2">
    <source>
        <dbReference type="EMBL" id="MCQ4838339.1"/>
    </source>
</evidence>
<dbReference type="InterPro" id="IPR000257">
    <property type="entry name" value="Uroporphyrinogen_deCOase"/>
</dbReference>
<dbReference type="SUPFAM" id="SSF51726">
    <property type="entry name" value="UROD/MetE-like"/>
    <property type="match status" value="1"/>
</dbReference>
<sequence>MNAKLWLEQLKESPQKKALPVLSFPSISLMGVTVRDLVNSSELQAKGMKLIADRLDSAAAVSMMDLSVEAEAFGSEIRFADDEVPTVIGSILISQEDADALSIPPVGAGRTGQYIEAIRQACGLIQDRPVFAGVIGPYSLAGRLMDVTEIMVNCYADPDFVHAAMKKVTAFLINYLLAYRDTGAAGVVLAEPLTGLLSPDLAEEFSEPYVKEIVDAVQTDEFLVIYHNCGNNTIQMIDSILRTGAAAYHFGNAISMKEMLPHIPDDVVVMGNVDPAGQFKNGTPESIREETLRIMSECCPGHSNFVISSGCDIPPASSWENIDAFFRAVEEYYQK</sequence>
<dbReference type="EMBL" id="JANFZH010000001">
    <property type="protein sequence ID" value="MCQ4838339.1"/>
    <property type="molecule type" value="Genomic_DNA"/>
</dbReference>
<dbReference type="CDD" id="cd03465">
    <property type="entry name" value="URO-D_like"/>
    <property type="match status" value="1"/>
</dbReference>
<dbReference type="PANTHER" id="PTHR47099">
    <property type="entry name" value="METHYLCOBAMIDE:COM METHYLTRANSFERASE MTBA"/>
    <property type="match status" value="1"/>
</dbReference>
<keyword evidence="3" id="KW-1185">Reference proteome</keyword>
<evidence type="ECO:0000313" key="3">
    <source>
        <dbReference type="Proteomes" id="UP001524473"/>
    </source>
</evidence>
<dbReference type="PANTHER" id="PTHR47099:SF1">
    <property type="entry name" value="METHYLCOBAMIDE:COM METHYLTRANSFERASE MTBA"/>
    <property type="match status" value="1"/>
</dbReference>
<name>A0ABT1RUJ7_9FIRM</name>
<protein>
    <submittedName>
        <fullName evidence="2">Uroporphyrinogen decarboxylase family protein</fullName>
    </submittedName>
</protein>
<accession>A0ABT1RUJ7</accession>
<reference evidence="2 3" key="1">
    <citation type="submission" date="2022-06" db="EMBL/GenBank/DDBJ databases">
        <title>Isolation of gut microbiota from human fecal samples.</title>
        <authorList>
            <person name="Pamer E.G."/>
            <person name="Barat B."/>
            <person name="Waligurski E."/>
            <person name="Medina S."/>
            <person name="Paddock L."/>
            <person name="Mostad J."/>
        </authorList>
    </citation>
    <scope>NUCLEOTIDE SEQUENCE [LARGE SCALE GENOMIC DNA]</scope>
    <source>
        <strain evidence="2 3">DFI.9.73</strain>
    </source>
</reference>
<gene>
    <name evidence="2" type="ORF">NE695_00240</name>
</gene>
<dbReference type="InterPro" id="IPR052024">
    <property type="entry name" value="Methanogen_methyltrans"/>
</dbReference>
<comment type="caution">
    <text evidence="2">The sequence shown here is derived from an EMBL/GenBank/DDBJ whole genome shotgun (WGS) entry which is preliminary data.</text>
</comment>
<dbReference type="Proteomes" id="UP001524473">
    <property type="component" value="Unassembled WGS sequence"/>
</dbReference>
<organism evidence="2 3">
    <name type="scientific">Neglectibacter timonensis</name>
    <dbReference type="NCBI Taxonomy" id="1776382"/>
    <lineage>
        <taxon>Bacteria</taxon>
        <taxon>Bacillati</taxon>
        <taxon>Bacillota</taxon>
        <taxon>Clostridia</taxon>
        <taxon>Eubacteriales</taxon>
        <taxon>Oscillospiraceae</taxon>
        <taxon>Neglectibacter</taxon>
    </lineage>
</organism>
<dbReference type="Pfam" id="PF01208">
    <property type="entry name" value="URO-D"/>
    <property type="match status" value="1"/>
</dbReference>
<evidence type="ECO:0000259" key="1">
    <source>
        <dbReference type="Pfam" id="PF01208"/>
    </source>
</evidence>
<dbReference type="InterPro" id="IPR038071">
    <property type="entry name" value="UROD/MetE-like_sf"/>
</dbReference>
<dbReference type="Gene3D" id="3.20.20.210">
    <property type="match status" value="1"/>
</dbReference>
<feature type="domain" description="Uroporphyrinogen decarboxylase (URO-D)" evidence="1">
    <location>
        <begin position="31"/>
        <end position="332"/>
    </location>
</feature>